<gene>
    <name evidence="2" type="ORF">CSA56_00915</name>
</gene>
<accession>A0A2G6KMZ9</accession>
<dbReference type="SUPFAM" id="SSF46548">
    <property type="entry name" value="alpha-helical ferredoxin"/>
    <property type="match status" value="1"/>
</dbReference>
<comment type="caution">
    <text evidence="2">The sequence shown here is derived from an EMBL/GenBank/DDBJ whole genome shotgun (WGS) entry which is preliminary data.</text>
</comment>
<dbReference type="SUPFAM" id="SSF51395">
    <property type="entry name" value="FMN-linked oxidoreductases"/>
    <property type="match status" value="1"/>
</dbReference>
<proteinExistence type="predicted"/>
<evidence type="ECO:0000259" key="1">
    <source>
        <dbReference type="PROSITE" id="PS51379"/>
    </source>
</evidence>
<organism evidence="2 3">
    <name type="scientific">candidate division KSB3 bacterium</name>
    <dbReference type="NCBI Taxonomy" id="2044937"/>
    <lineage>
        <taxon>Bacteria</taxon>
        <taxon>candidate division KSB3</taxon>
    </lineage>
</organism>
<protein>
    <recommendedName>
        <fullName evidence="1">4Fe-4S ferredoxin-type domain-containing protein</fullName>
    </recommendedName>
</protein>
<reference evidence="2 3" key="1">
    <citation type="submission" date="2017-10" db="EMBL/GenBank/DDBJ databases">
        <title>Novel microbial diversity and functional potential in the marine mammal oral microbiome.</title>
        <authorList>
            <person name="Dudek N.K."/>
            <person name="Sun C.L."/>
            <person name="Burstein D."/>
            <person name="Kantor R.S."/>
            <person name="Aliaga Goltsman D.S."/>
            <person name="Bik E.M."/>
            <person name="Thomas B.C."/>
            <person name="Banfield J.F."/>
            <person name="Relman D.A."/>
        </authorList>
    </citation>
    <scope>NUCLEOTIDE SEQUENCE [LARGE SCALE GENOMIC DNA]</scope>
    <source>
        <strain evidence="2">DOLJORAL78_47_16</strain>
    </source>
</reference>
<evidence type="ECO:0000313" key="3">
    <source>
        <dbReference type="Proteomes" id="UP000230821"/>
    </source>
</evidence>
<dbReference type="PROSITE" id="PS51379">
    <property type="entry name" value="4FE4S_FER_2"/>
    <property type="match status" value="1"/>
</dbReference>
<name>A0A2G6KMZ9_9BACT</name>
<dbReference type="Proteomes" id="UP000230821">
    <property type="component" value="Unassembled WGS sequence"/>
</dbReference>
<dbReference type="InterPro" id="IPR017896">
    <property type="entry name" value="4Fe4S_Fe-S-bd"/>
</dbReference>
<sequence length="746" mass="84944">MTVFQPIPFKDLIKRVFSEYKHHSKIFGLPEENFFMGTSGESIHVSYMGKHAATPFGPAAGPHTQLAQNLLLAWLTGARILELKTVQSHENLALPRPSIDTETIGFNVTGSQELSLDASLREYVKAWILIQMIVRTELFGEEFSRLHGATVFDLSIGYDFKGIKSQRITDYIRNLQDATTIIEELCEDIPKEYAELKTLDYDPHIIESVTLSTFRGCTADEIDHIVSHLLTELRLNVIVKLNPTLLGADEVVYVLHDVLGYTDIKLDRSAFQQDIQFNDAVKIIQSMFHTASSFGKTLGLKFTNTLAVHNHKAYFSDDLMYMSGHPLHVLSMRLLREVKEALGNIQSRIPMSFSAGVDEKNFADMVSLNLYPVTVCTDMLKYPGYTKAQTYLQNLAEEMQQVEAINIPDFIMKRFGHELEAIHGVFSKLRDEVHVLGQQLPDTTRNATIQSQLDIFMNLQQRVITALKENSDSLELLTTDALIITETLKAYNLKFGQSFLVPHTFKELYQAILSAAADRNLETLVESTIRDPRYTYAKNKKTPKKLSEQLGLHNCMSCCRCVAICPNNANFVYHVPPMELTYTNFRIVGNNFEEVEGGEFVLKKFLQIANFADCCNECGLCAIHCMEEGKPYTAKPKYFGSLEYWEECDTTDGFFVEVDGEQEFIAGRIGWQEYRLWYEKKTNVFTFADGVVEAIFSHPEILKDVRPLIPSIEGHIIDMKFYYILFTQLKGVLNDENCNYINIKYL</sequence>
<dbReference type="AlphaFoldDB" id="A0A2G6KMZ9"/>
<evidence type="ECO:0000313" key="2">
    <source>
        <dbReference type="EMBL" id="PIE36209.1"/>
    </source>
</evidence>
<feature type="domain" description="4Fe-4S ferredoxin-type" evidence="1">
    <location>
        <begin position="546"/>
        <end position="575"/>
    </location>
</feature>
<dbReference type="EMBL" id="PDSK01000022">
    <property type="protein sequence ID" value="PIE36209.1"/>
    <property type="molecule type" value="Genomic_DNA"/>
</dbReference>